<proteinExistence type="inferred from homology"/>
<dbReference type="Gene3D" id="3.50.50.100">
    <property type="match status" value="1"/>
</dbReference>
<evidence type="ECO:0000313" key="7">
    <source>
        <dbReference type="EMBL" id="MFC5884632.1"/>
    </source>
</evidence>
<evidence type="ECO:0000256" key="5">
    <source>
        <dbReference type="ARBA" id="ARBA00023002"/>
    </source>
</evidence>
<dbReference type="Proteomes" id="UP001596067">
    <property type="component" value="Unassembled WGS sequence"/>
</dbReference>
<dbReference type="PRINTS" id="PR00469">
    <property type="entry name" value="PNDRDTASEII"/>
</dbReference>
<evidence type="ECO:0000256" key="2">
    <source>
        <dbReference type="ARBA" id="ARBA00005272"/>
    </source>
</evidence>
<evidence type="ECO:0000256" key="1">
    <source>
        <dbReference type="ARBA" id="ARBA00001974"/>
    </source>
</evidence>
<comment type="caution">
    <text evidence="7">The sequence shown here is derived from an EMBL/GenBank/DDBJ whole genome shotgun (WGS) entry which is preliminary data.</text>
</comment>
<dbReference type="InterPro" id="IPR051169">
    <property type="entry name" value="NADH-Q_oxidoreductase"/>
</dbReference>
<dbReference type="InterPro" id="IPR036188">
    <property type="entry name" value="FAD/NAD-bd_sf"/>
</dbReference>
<dbReference type="GO" id="GO:0016491">
    <property type="term" value="F:oxidoreductase activity"/>
    <property type="evidence" value="ECO:0007669"/>
    <property type="project" value="UniProtKB-KW"/>
</dbReference>
<comment type="cofactor">
    <cofactor evidence="1">
        <name>FAD</name>
        <dbReference type="ChEBI" id="CHEBI:57692"/>
    </cofactor>
</comment>
<dbReference type="PANTHER" id="PTHR42913">
    <property type="entry name" value="APOPTOSIS-INDUCING FACTOR 1"/>
    <property type="match status" value="1"/>
</dbReference>
<evidence type="ECO:0000256" key="3">
    <source>
        <dbReference type="ARBA" id="ARBA00022630"/>
    </source>
</evidence>
<dbReference type="EMBL" id="JBHSOD010000005">
    <property type="protein sequence ID" value="MFC5884632.1"/>
    <property type="molecule type" value="Genomic_DNA"/>
</dbReference>
<keyword evidence="8" id="KW-1185">Reference proteome</keyword>
<dbReference type="InterPro" id="IPR023753">
    <property type="entry name" value="FAD/NAD-binding_dom"/>
</dbReference>
<evidence type="ECO:0000256" key="4">
    <source>
        <dbReference type="ARBA" id="ARBA00022827"/>
    </source>
</evidence>
<dbReference type="PANTHER" id="PTHR42913:SF3">
    <property type="entry name" value="64 KDA MITOCHONDRIAL NADH DEHYDROGENASE (EUROFUNG)"/>
    <property type="match status" value="1"/>
</dbReference>
<dbReference type="EC" id="1.6.5.-" evidence="7"/>
<comment type="similarity">
    <text evidence="2">Belongs to the NADH dehydrogenase family.</text>
</comment>
<gene>
    <name evidence="7" type="ORF">ACFP0N_06470</name>
</gene>
<protein>
    <submittedName>
        <fullName evidence="7">NAD(P)/FAD-dependent oxidoreductase</fullName>
        <ecNumber evidence="7">1.6.5.-</ecNumber>
    </submittedName>
</protein>
<organism evidence="7 8">
    <name type="scientific">Kitasatospora aburaviensis</name>
    <dbReference type="NCBI Taxonomy" id="67265"/>
    <lineage>
        <taxon>Bacteria</taxon>
        <taxon>Bacillati</taxon>
        <taxon>Actinomycetota</taxon>
        <taxon>Actinomycetes</taxon>
        <taxon>Kitasatosporales</taxon>
        <taxon>Streptomycetaceae</taxon>
        <taxon>Kitasatospora</taxon>
    </lineage>
</organism>
<feature type="domain" description="FAD/NAD(P)-binding" evidence="6">
    <location>
        <begin position="9"/>
        <end position="274"/>
    </location>
</feature>
<keyword evidence="5 7" id="KW-0560">Oxidoreductase</keyword>
<dbReference type="RefSeq" id="WP_313763722.1">
    <property type="nucleotide sequence ID" value="NZ_BAAAVH010000087.1"/>
</dbReference>
<accession>A0ABW1ERN1</accession>
<evidence type="ECO:0000259" key="6">
    <source>
        <dbReference type="Pfam" id="PF07992"/>
    </source>
</evidence>
<keyword evidence="4" id="KW-0274">FAD</keyword>
<keyword evidence="3" id="KW-0285">Flavoprotein</keyword>
<dbReference type="PRINTS" id="PR00368">
    <property type="entry name" value="FADPNR"/>
</dbReference>
<dbReference type="Pfam" id="PF07992">
    <property type="entry name" value="Pyr_redox_2"/>
    <property type="match status" value="1"/>
</dbReference>
<reference evidence="8" key="1">
    <citation type="journal article" date="2019" name="Int. J. Syst. Evol. Microbiol.">
        <title>The Global Catalogue of Microorganisms (GCM) 10K type strain sequencing project: providing services to taxonomists for standard genome sequencing and annotation.</title>
        <authorList>
            <consortium name="The Broad Institute Genomics Platform"/>
            <consortium name="The Broad Institute Genome Sequencing Center for Infectious Disease"/>
            <person name="Wu L."/>
            <person name="Ma J."/>
        </authorList>
    </citation>
    <scope>NUCLEOTIDE SEQUENCE [LARGE SCALE GENOMIC DNA]</scope>
    <source>
        <strain evidence="8">CGMCC 4.1469</strain>
    </source>
</reference>
<dbReference type="SUPFAM" id="SSF51905">
    <property type="entry name" value="FAD/NAD(P)-binding domain"/>
    <property type="match status" value="1"/>
</dbReference>
<name>A0ABW1ERN1_9ACTN</name>
<sequence>MTSKANGKHIVVLGAGYAGLTAATRAGKHNRVTLVAPETRFRHRIRQHETAAGHPARRPTVAEVVRGRGVRHVRARATELDLAGRKVLLDTGETLAYDTLVYALGSRTAWHGVPGAAEHAYGAERAAEVGERLRTADRPGTVAVVGGGATGIEMATEIAEAHPAWKVRIVAAGRVGGWFSARGRAHVLAVMAGLGVEVHEQATVTAVDQDGLDTTAGRIPGDVVVWAASMEPLPLAAEAGLTVNAAGRAVVDRYLRSVSHPDVHVIGDAAEVTVPGTGTLRMACATALPMGRYVGRLLAGRTGKPFAFRYAVQCLSLGRREGLVQLIHGDDSMRPGVLTGRTGRLTKALIVNAVVRSLR</sequence>
<evidence type="ECO:0000313" key="8">
    <source>
        <dbReference type="Proteomes" id="UP001596067"/>
    </source>
</evidence>